<dbReference type="Pfam" id="PF00656">
    <property type="entry name" value="Peptidase_C14"/>
    <property type="match status" value="1"/>
</dbReference>
<dbReference type="KEGG" id="lak:106166806"/>
<dbReference type="InterPro" id="IPR052039">
    <property type="entry name" value="Caspase-related_regulators"/>
</dbReference>
<dbReference type="InterPro" id="IPR011600">
    <property type="entry name" value="Pept_C14_caspase"/>
</dbReference>
<dbReference type="GO" id="GO:0004197">
    <property type="term" value="F:cysteine-type endopeptidase activity"/>
    <property type="evidence" value="ECO:0007669"/>
    <property type="project" value="InterPro"/>
</dbReference>
<evidence type="ECO:0000259" key="3">
    <source>
        <dbReference type="Pfam" id="PF00656"/>
    </source>
</evidence>
<proteinExistence type="predicted"/>
<feature type="region of interest" description="Disordered" evidence="1">
    <location>
        <begin position="462"/>
        <end position="502"/>
    </location>
</feature>
<dbReference type="Gene3D" id="3.40.50.1460">
    <property type="match status" value="1"/>
</dbReference>
<evidence type="ECO:0000313" key="4">
    <source>
        <dbReference type="Proteomes" id="UP000085678"/>
    </source>
</evidence>
<reference evidence="5" key="1">
    <citation type="submission" date="2025-08" db="UniProtKB">
        <authorList>
            <consortium name="RefSeq"/>
        </authorList>
    </citation>
    <scope>IDENTIFICATION</scope>
    <source>
        <tissue evidence="5">Gonads</tissue>
    </source>
</reference>
<name>A0A1S3ITQ6_LINAN</name>
<dbReference type="GO" id="GO:0006508">
    <property type="term" value="P:proteolysis"/>
    <property type="evidence" value="ECO:0007669"/>
    <property type="project" value="InterPro"/>
</dbReference>
<evidence type="ECO:0000256" key="1">
    <source>
        <dbReference type="SAM" id="MobiDB-lite"/>
    </source>
</evidence>
<sequence length="601" mass="68785">MVHILSTLSLCILFIYLFICNAIKEYLKCRRCQHRVSWRSNIVNLREHVSFGTGFHGSEDIHLFEEKVHTQVHSFKDEKNDYHVFLTVEDVDIDCRKKNKVKSDWFVGLTAAECRCPRDWCQRLVGWRFQNVDRHFYGLLVKELHGPHLKGWLWCQSCRNHLFQLEDIVPKDPVSSKIVYKESTIIGRVFGVRVPVLKDEHGILRKILTVTGDKLMGNRGDPVKAGDGWFKDYKEFCPVCCSTCEEIIGREYKATKKGGDTLAVVFWEKIGGQFTIPTGLRSLPYSNVSDRKAIIVGNTYVSDPDTRNKLMCCANDADAMERELKSLRLPFEVRTLKNATKDQIISALENIPTEKDQVVLFYFSGHGSAEKGFHFIVPDSDDRRHWEEATTTSSTTTSSYINIRQIETLLMKTGARVKISIIDACRGTGQFHDQVSEECRKAVDDLSRSYLDDDDDGVFEEASCTQVEERDDEEENSTQSTDENRAATTSVEPSSDENGRDFRRLNESHQGYGFVKMYSCADDTLSSAGDRTSLSNFTKHLVSEMTKELSIYRLFQHVNTLMKSDAGRLKQVPRVHSTLTEPFRFQTRDLPDFSHLPANRD</sequence>
<accession>A0A1S3ITQ6</accession>
<feature type="compositionally biased region" description="Polar residues" evidence="1">
    <location>
        <begin position="477"/>
        <end position="493"/>
    </location>
</feature>
<evidence type="ECO:0000256" key="2">
    <source>
        <dbReference type="SAM" id="SignalP"/>
    </source>
</evidence>
<keyword evidence="4" id="KW-1185">Reference proteome</keyword>
<keyword evidence="2" id="KW-0732">Signal</keyword>
<dbReference type="InterPro" id="IPR029030">
    <property type="entry name" value="Caspase-like_dom_sf"/>
</dbReference>
<dbReference type="GeneID" id="106166806"/>
<dbReference type="AlphaFoldDB" id="A0A1S3ITQ6"/>
<protein>
    <submittedName>
        <fullName evidence="5">Uncharacterized protein LOC106166806</fullName>
    </submittedName>
</protein>
<dbReference type="RefSeq" id="XP_013400919.2">
    <property type="nucleotide sequence ID" value="XM_013545465.2"/>
</dbReference>
<dbReference type="Gene3D" id="2.170.150.20">
    <property type="entry name" value="Peptide methionine sulfoxide reductase"/>
    <property type="match status" value="2"/>
</dbReference>
<gene>
    <name evidence="5" type="primary">LOC106166806</name>
</gene>
<organism evidence="4 5">
    <name type="scientific">Lingula anatina</name>
    <name type="common">Brachiopod</name>
    <name type="synonym">Lingula unguis</name>
    <dbReference type="NCBI Taxonomy" id="7574"/>
    <lineage>
        <taxon>Eukaryota</taxon>
        <taxon>Metazoa</taxon>
        <taxon>Spiralia</taxon>
        <taxon>Lophotrochozoa</taxon>
        <taxon>Brachiopoda</taxon>
        <taxon>Linguliformea</taxon>
        <taxon>Lingulata</taxon>
        <taxon>Lingulida</taxon>
        <taxon>Linguloidea</taxon>
        <taxon>Lingulidae</taxon>
        <taxon>Lingula</taxon>
    </lineage>
</organism>
<evidence type="ECO:0000313" key="5">
    <source>
        <dbReference type="RefSeq" id="XP_013400919.2"/>
    </source>
</evidence>
<feature type="chain" id="PRO_5015121910" evidence="2">
    <location>
        <begin position="23"/>
        <end position="601"/>
    </location>
</feature>
<dbReference type="PANTHER" id="PTHR22576">
    <property type="entry name" value="MUCOSA ASSOCIATED LYMPHOID TISSUE LYMPHOMA TRANSLOCATION PROTEIN 1/PARACASPASE"/>
    <property type="match status" value="1"/>
</dbReference>
<dbReference type="InParanoid" id="A0A1S3ITQ6"/>
<dbReference type="SUPFAM" id="SSF52129">
    <property type="entry name" value="Caspase-like"/>
    <property type="match status" value="1"/>
</dbReference>
<feature type="signal peptide" evidence="2">
    <location>
        <begin position="1"/>
        <end position="22"/>
    </location>
</feature>
<dbReference type="OrthoDB" id="417046at2759"/>
<feature type="domain" description="Peptidase C14 caspase" evidence="3">
    <location>
        <begin position="291"/>
        <end position="583"/>
    </location>
</feature>
<dbReference type="Proteomes" id="UP000085678">
    <property type="component" value="Unplaced"/>
</dbReference>
<dbReference type="PANTHER" id="PTHR22576:SF37">
    <property type="entry name" value="MUCOSA-ASSOCIATED LYMPHOID TISSUE LYMPHOMA TRANSLOCATION PROTEIN 1"/>
    <property type="match status" value="1"/>
</dbReference>